<dbReference type="Gene3D" id="3.40.50.970">
    <property type="match status" value="1"/>
</dbReference>
<dbReference type="SUPFAM" id="SSF52518">
    <property type="entry name" value="Thiamin diphosphate-binding fold (THDP-binding)"/>
    <property type="match status" value="1"/>
</dbReference>
<dbReference type="InterPro" id="IPR011766">
    <property type="entry name" value="TPP_enzyme_TPP-bd"/>
</dbReference>
<evidence type="ECO:0000313" key="5">
    <source>
        <dbReference type="Proteomes" id="UP000198615"/>
    </source>
</evidence>
<dbReference type="GO" id="GO:0016831">
    <property type="term" value="F:carboxy-lyase activity"/>
    <property type="evidence" value="ECO:0007669"/>
    <property type="project" value="UniProtKB-KW"/>
</dbReference>
<keyword evidence="1" id="KW-0210">Decarboxylase</keyword>
<dbReference type="EMBL" id="FNBW01000018">
    <property type="protein sequence ID" value="SDG46508.1"/>
    <property type="molecule type" value="Genomic_DNA"/>
</dbReference>
<gene>
    <name evidence="4" type="ORF">SAMN05660686_04500</name>
</gene>
<dbReference type="Pfam" id="PF02775">
    <property type="entry name" value="TPP_enzyme_C"/>
    <property type="match status" value="1"/>
</dbReference>
<evidence type="ECO:0000313" key="4">
    <source>
        <dbReference type="EMBL" id="SDG46508.1"/>
    </source>
</evidence>
<sequence length="198" mass="20930">MSAISLHRRDVLGAAMAERGDTLFVSGLGSTTWDLASFGDRPENFYLWGAMGNATMIGLGIALAQPERRVVVITGDGEMLMGMTSFSTIGAKRPSNLAICVIDNETYTETGRQPTATGLGTDLSAVAAACGFAKTAMIRTEADAKGLAQLLFRDAGPVCAVVKVVDEDLPMTVPPRDGGYLKTRFRIGLLGEEVATRP</sequence>
<dbReference type="RefSeq" id="WP_028795188.1">
    <property type="nucleotide sequence ID" value="NZ_FNBW01000018.1"/>
</dbReference>
<keyword evidence="2" id="KW-0456">Lyase</keyword>
<evidence type="ECO:0000256" key="2">
    <source>
        <dbReference type="ARBA" id="ARBA00023239"/>
    </source>
</evidence>
<evidence type="ECO:0000256" key="1">
    <source>
        <dbReference type="ARBA" id="ARBA00022793"/>
    </source>
</evidence>
<protein>
    <submittedName>
        <fullName evidence="4">Thiamine pyrophosphate enzyme, C-terminal TPP binding domain</fullName>
    </submittedName>
</protein>
<reference evidence="4 5" key="1">
    <citation type="submission" date="2016-10" db="EMBL/GenBank/DDBJ databases">
        <authorList>
            <person name="Varghese N."/>
            <person name="Submissions S."/>
        </authorList>
    </citation>
    <scope>NUCLEOTIDE SEQUENCE [LARGE SCALE GENOMIC DNA]</scope>
    <source>
        <strain evidence="4 5">DSM 18839</strain>
    </source>
</reference>
<organism evidence="4 5">
    <name type="scientific">Thalassobaculum litoreum DSM 18839</name>
    <dbReference type="NCBI Taxonomy" id="1123362"/>
    <lineage>
        <taxon>Bacteria</taxon>
        <taxon>Pseudomonadati</taxon>
        <taxon>Pseudomonadota</taxon>
        <taxon>Alphaproteobacteria</taxon>
        <taxon>Rhodospirillales</taxon>
        <taxon>Thalassobaculaceae</taxon>
        <taxon>Thalassobaculum</taxon>
    </lineage>
</organism>
<proteinExistence type="predicted"/>
<name>A0A8G2BLX7_9PROT</name>
<dbReference type="GO" id="GO:0044281">
    <property type="term" value="P:small molecule metabolic process"/>
    <property type="evidence" value="ECO:0007669"/>
    <property type="project" value="UniProtKB-ARBA"/>
</dbReference>
<feature type="domain" description="Thiamine pyrophosphate enzyme TPP-binding" evidence="3">
    <location>
        <begin position="42"/>
        <end position="157"/>
    </location>
</feature>
<keyword evidence="5" id="KW-1185">Reference proteome</keyword>
<dbReference type="InterPro" id="IPR051818">
    <property type="entry name" value="TPP_dependent_decarboxylase"/>
</dbReference>
<accession>A0A8G2BLX7</accession>
<dbReference type="GO" id="GO:0030976">
    <property type="term" value="F:thiamine pyrophosphate binding"/>
    <property type="evidence" value="ECO:0007669"/>
    <property type="project" value="InterPro"/>
</dbReference>
<dbReference type="InterPro" id="IPR029061">
    <property type="entry name" value="THDP-binding"/>
</dbReference>
<comment type="caution">
    <text evidence="4">The sequence shown here is derived from an EMBL/GenBank/DDBJ whole genome shotgun (WGS) entry which is preliminary data.</text>
</comment>
<evidence type="ECO:0000259" key="3">
    <source>
        <dbReference type="Pfam" id="PF02775"/>
    </source>
</evidence>
<dbReference type="AlphaFoldDB" id="A0A8G2BLX7"/>
<dbReference type="PANTHER" id="PTHR42818">
    <property type="entry name" value="SULFOPYRUVATE DECARBOXYLASE SUBUNIT ALPHA"/>
    <property type="match status" value="1"/>
</dbReference>
<dbReference type="PANTHER" id="PTHR42818:SF1">
    <property type="entry name" value="SULFOPYRUVATE DECARBOXYLASE"/>
    <property type="match status" value="1"/>
</dbReference>
<dbReference type="Proteomes" id="UP000198615">
    <property type="component" value="Unassembled WGS sequence"/>
</dbReference>
<dbReference type="OrthoDB" id="6843902at2"/>